<evidence type="ECO:0000313" key="3">
    <source>
        <dbReference type="Proteomes" id="UP001293718"/>
    </source>
</evidence>
<evidence type="ECO:0000259" key="1">
    <source>
        <dbReference type="Pfam" id="PF00561"/>
    </source>
</evidence>
<dbReference type="PANTHER" id="PTHR43798">
    <property type="entry name" value="MONOACYLGLYCEROL LIPASE"/>
    <property type="match status" value="1"/>
</dbReference>
<proteinExistence type="predicted"/>
<dbReference type="Proteomes" id="UP001293718">
    <property type="component" value="Unassembled WGS sequence"/>
</dbReference>
<organism evidence="2 3">
    <name type="scientific">Azohydromonas lata</name>
    <dbReference type="NCBI Taxonomy" id="45677"/>
    <lineage>
        <taxon>Bacteria</taxon>
        <taxon>Pseudomonadati</taxon>
        <taxon>Pseudomonadota</taxon>
        <taxon>Betaproteobacteria</taxon>
        <taxon>Burkholderiales</taxon>
        <taxon>Sphaerotilaceae</taxon>
        <taxon>Azohydromonas</taxon>
    </lineage>
</organism>
<name>A0ABU5IE12_9BURK</name>
<dbReference type="GO" id="GO:0016787">
    <property type="term" value="F:hydrolase activity"/>
    <property type="evidence" value="ECO:0007669"/>
    <property type="project" value="UniProtKB-KW"/>
</dbReference>
<comment type="caution">
    <text evidence="2">The sequence shown here is derived from an EMBL/GenBank/DDBJ whole genome shotgun (WGS) entry which is preliminary data.</text>
</comment>
<feature type="domain" description="AB hydrolase-1" evidence="1">
    <location>
        <begin position="2"/>
        <end position="225"/>
    </location>
</feature>
<accession>A0ABU5IE12</accession>
<dbReference type="Gene3D" id="3.40.50.1820">
    <property type="entry name" value="alpha/beta hydrolase"/>
    <property type="match status" value="1"/>
</dbReference>
<protein>
    <submittedName>
        <fullName evidence="2">Alpha/beta fold hydrolase</fullName>
    </submittedName>
</protein>
<evidence type="ECO:0000313" key="2">
    <source>
        <dbReference type="EMBL" id="MDZ5456755.1"/>
    </source>
</evidence>
<sequence length="248" mass="27101">MLLHGGHGSWLHWARNVRAWAAHRAVWIPDLPGYGGSALPSEPTLRSLIDATHQTLGALLGPHTPIDLVGFSFGGLVAAHMALWRSGVSRLALFGPAGHGTLRRPRGEQRSWRRAYEQRDMAALADLMRHNLWVHMLHHPASAEGLALRIHTSACLKARFHSKPISRAGGLRDCLARFHGPALLAWGEHDVTADPAHLAPLLAGGRGDCSIRVVPNAGHWVQFEAADAVNTLLLQWLEETSDPLQQET</sequence>
<dbReference type="Pfam" id="PF00561">
    <property type="entry name" value="Abhydrolase_1"/>
    <property type="match status" value="1"/>
</dbReference>
<dbReference type="PANTHER" id="PTHR43798:SF33">
    <property type="entry name" value="HYDROLASE, PUTATIVE (AFU_ORTHOLOGUE AFUA_2G14860)-RELATED"/>
    <property type="match status" value="1"/>
</dbReference>
<dbReference type="InterPro" id="IPR050266">
    <property type="entry name" value="AB_hydrolase_sf"/>
</dbReference>
<dbReference type="InterPro" id="IPR029058">
    <property type="entry name" value="AB_hydrolase_fold"/>
</dbReference>
<dbReference type="RefSeq" id="WP_322465229.1">
    <property type="nucleotide sequence ID" value="NZ_JAXOJX010000011.1"/>
</dbReference>
<dbReference type="EMBL" id="JAXOJX010000011">
    <property type="protein sequence ID" value="MDZ5456755.1"/>
    <property type="molecule type" value="Genomic_DNA"/>
</dbReference>
<keyword evidence="3" id="KW-1185">Reference proteome</keyword>
<keyword evidence="2" id="KW-0378">Hydrolase</keyword>
<dbReference type="SUPFAM" id="SSF53474">
    <property type="entry name" value="alpha/beta-Hydrolases"/>
    <property type="match status" value="1"/>
</dbReference>
<reference evidence="2 3" key="1">
    <citation type="submission" date="2023-11" db="EMBL/GenBank/DDBJ databases">
        <title>Draft genome of Azohydromonas lata strain H1 (DSM1123), a polyhydroxyalkanoate producer.</title>
        <authorList>
            <person name="Traversa D."/>
            <person name="D'Addabbo P."/>
            <person name="Pazzani C."/>
            <person name="Manzari C."/>
            <person name="Chiara M."/>
            <person name="Scrascia M."/>
        </authorList>
    </citation>
    <scope>NUCLEOTIDE SEQUENCE [LARGE SCALE GENOMIC DNA]</scope>
    <source>
        <strain evidence="2 3">H1</strain>
    </source>
</reference>
<gene>
    <name evidence="2" type="ORF">SM757_09220</name>
</gene>
<dbReference type="InterPro" id="IPR000073">
    <property type="entry name" value="AB_hydrolase_1"/>
</dbReference>